<proteinExistence type="predicted"/>
<reference evidence="2 3" key="2">
    <citation type="submission" date="2018-08" db="EMBL/GenBank/DDBJ databases">
        <authorList>
            <person name="Laetsch R D."/>
            <person name="Stevens L."/>
            <person name="Kumar S."/>
            <person name="Blaxter L. M."/>
        </authorList>
    </citation>
    <scope>NUCLEOTIDE SEQUENCE [LARGE SCALE GENOMIC DNA]</scope>
</reference>
<keyword evidence="3" id="KW-1185">Reference proteome</keyword>
<gene>
    <name evidence="2" type="ORF">NOO_LOCUS9763</name>
</gene>
<dbReference type="WBParaSite" id="nOo.2.0.1.t09763-RA">
    <property type="protein sequence ID" value="nOo.2.0.1.t09763-RA"/>
    <property type="gene ID" value="nOo.2.0.1.g09763"/>
</dbReference>
<dbReference type="EMBL" id="UYRW01005007">
    <property type="protein sequence ID" value="VDM93409.1"/>
    <property type="molecule type" value="Genomic_DNA"/>
</dbReference>
<evidence type="ECO:0000313" key="2">
    <source>
        <dbReference type="EMBL" id="VDM93409.1"/>
    </source>
</evidence>
<feature type="compositionally biased region" description="Basic and acidic residues" evidence="1">
    <location>
        <begin position="32"/>
        <end position="50"/>
    </location>
</feature>
<dbReference type="AlphaFoldDB" id="A0A182ENR0"/>
<name>A0A182ENR0_ONCOC</name>
<organism evidence="4">
    <name type="scientific">Onchocerca ochengi</name>
    <name type="common">Filarial nematode worm</name>
    <dbReference type="NCBI Taxonomy" id="42157"/>
    <lineage>
        <taxon>Eukaryota</taxon>
        <taxon>Metazoa</taxon>
        <taxon>Ecdysozoa</taxon>
        <taxon>Nematoda</taxon>
        <taxon>Chromadorea</taxon>
        <taxon>Rhabditida</taxon>
        <taxon>Spirurina</taxon>
        <taxon>Spiruromorpha</taxon>
        <taxon>Filarioidea</taxon>
        <taxon>Onchocercidae</taxon>
        <taxon>Onchocerca</taxon>
    </lineage>
</organism>
<accession>A0A182ENR0</accession>
<sequence length="50" mass="5662">KFSDEISSGRATDSKTSTMDGTMKTFKTTTITERKSAEKGYEPKPRQVFR</sequence>
<evidence type="ECO:0000256" key="1">
    <source>
        <dbReference type="SAM" id="MobiDB-lite"/>
    </source>
</evidence>
<dbReference type="Proteomes" id="UP000271087">
    <property type="component" value="Unassembled WGS sequence"/>
</dbReference>
<feature type="compositionally biased region" description="Low complexity" evidence="1">
    <location>
        <begin position="18"/>
        <end position="31"/>
    </location>
</feature>
<feature type="compositionally biased region" description="Polar residues" evidence="1">
    <location>
        <begin position="1"/>
        <end position="17"/>
    </location>
</feature>
<evidence type="ECO:0000313" key="3">
    <source>
        <dbReference type="Proteomes" id="UP000271087"/>
    </source>
</evidence>
<protein>
    <submittedName>
        <fullName evidence="4">NADH-quinone oxidoreductase subunit C</fullName>
    </submittedName>
</protein>
<feature type="region of interest" description="Disordered" evidence="1">
    <location>
        <begin position="1"/>
        <end position="50"/>
    </location>
</feature>
<reference evidence="4" key="1">
    <citation type="submission" date="2016-06" db="UniProtKB">
        <authorList>
            <consortium name="WormBaseParasite"/>
        </authorList>
    </citation>
    <scope>IDENTIFICATION</scope>
</reference>
<evidence type="ECO:0000313" key="4">
    <source>
        <dbReference type="WBParaSite" id="nOo.2.0.1.t09763-RA"/>
    </source>
</evidence>